<proteinExistence type="predicted"/>
<protein>
    <submittedName>
        <fullName evidence="1">Uncharacterized protein</fullName>
    </submittedName>
</protein>
<gene>
    <name evidence="1" type="ORF">PEVE_00027651</name>
</gene>
<sequence>MRSVESVCLQRGETLGDVVAQSCLFQRKKTFNGINVQELIWHVFIKVANELGVRKAFCELVCEELWNQRVQMLSVPDWMLLLCKLESTISDDSWQMILNRTRVGKSGGYCVSTFDLFFFSFSNSSDTLILLSKSNIKALRSMVFDKVRSLFYITQIQDFFS</sequence>
<evidence type="ECO:0000313" key="1">
    <source>
        <dbReference type="EMBL" id="CAH3194341.1"/>
    </source>
</evidence>
<reference evidence="1 2" key="1">
    <citation type="submission" date="2022-05" db="EMBL/GenBank/DDBJ databases">
        <authorList>
            <consortium name="Genoscope - CEA"/>
            <person name="William W."/>
        </authorList>
    </citation>
    <scope>NUCLEOTIDE SEQUENCE [LARGE SCALE GENOMIC DNA]</scope>
</reference>
<organism evidence="1 2">
    <name type="scientific">Porites evermanni</name>
    <dbReference type="NCBI Taxonomy" id="104178"/>
    <lineage>
        <taxon>Eukaryota</taxon>
        <taxon>Metazoa</taxon>
        <taxon>Cnidaria</taxon>
        <taxon>Anthozoa</taxon>
        <taxon>Hexacorallia</taxon>
        <taxon>Scleractinia</taxon>
        <taxon>Fungiina</taxon>
        <taxon>Poritidae</taxon>
        <taxon>Porites</taxon>
    </lineage>
</organism>
<keyword evidence="2" id="KW-1185">Reference proteome</keyword>
<evidence type="ECO:0000313" key="2">
    <source>
        <dbReference type="Proteomes" id="UP001159427"/>
    </source>
</evidence>
<dbReference type="EMBL" id="CALNXI010003801">
    <property type="protein sequence ID" value="CAH3194341.1"/>
    <property type="molecule type" value="Genomic_DNA"/>
</dbReference>
<dbReference type="Proteomes" id="UP001159427">
    <property type="component" value="Unassembled WGS sequence"/>
</dbReference>
<name>A0ABN8SVK5_9CNID</name>
<accession>A0ABN8SVK5</accession>
<comment type="caution">
    <text evidence="1">The sequence shown here is derived from an EMBL/GenBank/DDBJ whole genome shotgun (WGS) entry which is preliminary data.</text>
</comment>